<accession>A0ABN1MNV4</accession>
<feature type="signal peptide" evidence="1">
    <location>
        <begin position="1"/>
        <end position="19"/>
    </location>
</feature>
<keyword evidence="3" id="KW-1185">Reference proteome</keyword>
<organism evidence="2 3">
    <name type="scientific">Wandonia haliotis</name>
    <dbReference type="NCBI Taxonomy" id="574963"/>
    <lineage>
        <taxon>Bacteria</taxon>
        <taxon>Pseudomonadati</taxon>
        <taxon>Bacteroidota</taxon>
        <taxon>Flavobacteriia</taxon>
        <taxon>Flavobacteriales</taxon>
        <taxon>Crocinitomicaceae</taxon>
        <taxon>Wandonia</taxon>
    </lineage>
</organism>
<dbReference type="RefSeq" id="WP_343785665.1">
    <property type="nucleotide sequence ID" value="NZ_BAAAFH010000003.1"/>
</dbReference>
<reference evidence="2 3" key="1">
    <citation type="journal article" date="2019" name="Int. J. Syst. Evol. Microbiol.">
        <title>The Global Catalogue of Microorganisms (GCM) 10K type strain sequencing project: providing services to taxonomists for standard genome sequencing and annotation.</title>
        <authorList>
            <consortium name="The Broad Institute Genomics Platform"/>
            <consortium name="The Broad Institute Genome Sequencing Center for Infectious Disease"/>
            <person name="Wu L."/>
            <person name="Ma J."/>
        </authorList>
    </citation>
    <scope>NUCLEOTIDE SEQUENCE [LARGE SCALE GENOMIC DNA]</scope>
    <source>
        <strain evidence="2 3">JCM 16083</strain>
    </source>
</reference>
<name>A0ABN1MNV4_9FLAO</name>
<evidence type="ECO:0000313" key="2">
    <source>
        <dbReference type="EMBL" id="GAA0874758.1"/>
    </source>
</evidence>
<protein>
    <submittedName>
        <fullName evidence="2">Uncharacterized protein</fullName>
    </submittedName>
</protein>
<evidence type="ECO:0000313" key="3">
    <source>
        <dbReference type="Proteomes" id="UP001501126"/>
    </source>
</evidence>
<sequence>MKLQFIITTLLFTAFFAKAQEDTSSVYKRANEKLQTVNYNLLKYGDFKPRNLDEAFLVFLTGDSVLLDKFKGLEQTEAINFALQRENHIFRYDWGQEVFLHFSLQLIREHKLFAPELQNKYALLCFYGWMNEVNFDQNKTARQVKKGNGKINRYWKKRFRYTQKQISRKYEKIWKEEKKVSKQSKKTSHPYLQD</sequence>
<keyword evidence="1" id="KW-0732">Signal</keyword>
<dbReference type="EMBL" id="BAAAFH010000003">
    <property type="protein sequence ID" value="GAA0874758.1"/>
    <property type="molecule type" value="Genomic_DNA"/>
</dbReference>
<evidence type="ECO:0000256" key="1">
    <source>
        <dbReference type="SAM" id="SignalP"/>
    </source>
</evidence>
<proteinExistence type="predicted"/>
<dbReference type="Proteomes" id="UP001501126">
    <property type="component" value="Unassembled WGS sequence"/>
</dbReference>
<feature type="chain" id="PRO_5046294625" evidence="1">
    <location>
        <begin position="20"/>
        <end position="194"/>
    </location>
</feature>
<gene>
    <name evidence="2" type="ORF">GCM10009118_11660</name>
</gene>
<comment type="caution">
    <text evidence="2">The sequence shown here is derived from an EMBL/GenBank/DDBJ whole genome shotgun (WGS) entry which is preliminary data.</text>
</comment>